<evidence type="ECO:0000256" key="5">
    <source>
        <dbReference type="SAM" id="MobiDB-lite"/>
    </source>
</evidence>
<keyword evidence="1" id="KW-0132">Cell division</keyword>
<dbReference type="InterPro" id="IPR039361">
    <property type="entry name" value="Cyclin"/>
</dbReference>
<dbReference type="Gene3D" id="1.10.472.10">
    <property type="entry name" value="Cyclin-like"/>
    <property type="match status" value="2"/>
</dbReference>
<dbReference type="AlphaFoldDB" id="A0A284RVT5"/>
<dbReference type="EMBL" id="FUEG01000018">
    <property type="protein sequence ID" value="SJL12841.1"/>
    <property type="molecule type" value="Genomic_DNA"/>
</dbReference>
<keyword evidence="9" id="KW-1185">Reference proteome</keyword>
<dbReference type="SUPFAM" id="SSF47954">
    <property type="entry name" value="Cyclin-like"/>
    <property type="match status" value="2"/>
</dbReference>
<accession>A0A284RVT5</accession>
<protein>
    <recommendedName>
        <fullName evidence="10">Cyclin N-terminal domain-containing protein</fullName>
    </recommendedName>
</protein>
<evidence type="ECO:0000256" key="3">
    <source>
        <dbReference type="ARBA" id="ARBA00023306"/>
    </source>
</evidence>
<dbReference type="SMART" id="SM00385">
    <property type="entry name" value="CYCLIN"/>
    <property type="match status" value="2"/>
</dbReference>
<dbReference type="SMART" id="SM01332">
    <property type="entry name" value="Cyclin_C"/>
    <property type="match status" value="1"/>
</dbReference>
<gene>
    <name evidence="8" type="ORF">ARMOST_16273</name>
</gene>
<dbReference type="Pfam" id="PF02984">
    <property type="entry name" value="Cyclin_C"/>
    <property type="match status" value="1"/>
</dbReference>
<reference evidence="9" key="1">
    <citation type="journal article" date="2017" name="Nat. Ecol. Evol.">
        <title>Genome expansion and lineage-specific genetic innovations in the forest pathogenic fungi Armillaria.</title>
        <authorList>
            <person name="Sipos G."/>
            <person name="Prasanna A.N."/>
            <person name="Walter M.C."/>
            <person name="O'Connor E."/>
            <person name="Balint B."/>
            <person name="Krizsan K."/>
            <person name="Kiss B."/>
            <person name="Hess J."/>
            <person name="Varga T."/>
            <person name="Slot J."/>
            <person name="Riley R."/>
            <person name="Boka B."/>
            <person name="Rigling D."/>
            <person name="Barry K."/>
            <person name="Lee J."/>
            <person name="Mihaltcheva S."/>
            <person name="LaButti K."/>
            <person name="Lipzen A."/>
            <person name="Waldron R."/>
            <person name="Moloney N.M."/>
            <person name="Sperisen C."/>
            <person name="Kredics L."/>
            <person name="Vagvoelgyi C."/>
            <person name="Patrignani A."/>
            <person name="Fitzpatrick D."/>
            <person name="Nagy I."/>
            <person name="Doyle S."/>
            <person name="Anderson J.B."/>
            <person name="Grigoriev I.V."/>
            <person name="Gueldener U."/>
            <person name="Muensterkoetter M."/>
            <person name="Nagy L.G."/>
        </authorList>
    </citation>
    <scope>NUCLEOTIDE SEQUENCE [LARGE SCALE GENOMIC DNA]</scope>
    <source>
        <strain evidence="9">C18/9</strain>
    </source>
</reference>
<dbReference type="InterPro" id="IPR006671">
    <property type="entry name" value="Cyclin_N"/>
</dbReference>
<evidence type="ECO:0000259" key="7">
    <source>
        <dbReference type="SMART" id="SM01332"/>
    </source>
</evidence>
<feature type="domain" description="Cyclin C-terminal" evidence="7">
    <location>
        <begin position="393"/>
        <end position="509"/>
    </location>
</feature>
<evidence type="ECO:0008006" key="10">
    <source>
        <dbReference type="Google" id="ProtNLM"/>
    </source>
</evidence>
<dbReference type="InterPro" id="IPR013763">
    <property type="entry name" value="Cyclin-like_dom"/>
</dbReference>
<evidence type="ECO:0000256" key="1">
    <source>
        <dbReference type="ARBA" id="ARBA00022618"/>
    </source>
</evidence>
<organism evidence="8 9">
    <name type="scientific">Armillaria ostoyae</name>
    <name type="common">Armillaria root rot fungus</name>
    <dbReference type="NCBI Taxonomy" id="47428"/>
    <lineage>
        <taxon>Eukaryota</taxon>
        <taxon>Fungi</taxon>
        <taxon>Dikarya</taxon>
        <taxon>Basidiomycota</taxon>
        <taxon>Agaricomycotina</taxon>
        <taxon>Agaricomycetes</taxon>
        <taxon>Agaricomycetidae</taxon>
        <taxon>Agaricales</taxon>
        <taxon>Marasmiineae</taxon>
        <taxon>Physalacriaceae</taxon>
        <taxon>Armillaria</taxon>
    </lineage>
</organism>
<sequence length="555" mass="61780">MASNIPVRRPARTVRTVVKDIENATARASRIATRSKTISVAGKDDGTVVAPSSKTKIADSTVEKAGVGKRKRGVLAEVSGPNGPKVTTARGKEKEPGKLDATKVKPVLKPARQPLRTTVGPRVAPVASKETVARRKFTVASTNKEVVGHRRAISHSSAKGDEAATIASTSQPPDAVDDEDAPRVFKRRFTTPKGSPPPSPRVALPPVEVEAEVETQQTIPDESQVEAERVAAHLEDLAEDDEDWDDLDADDDGDPLMVSEYVIEVCQYMKEVEAKTLPDPTYMDQQEELDWNKRAILHDWMLQVHTMYRCVPETYFLYVNIFDRFLSLRPMVSISRLQLVGISCFFVAAKFEESIAPSVEDIVRLAGEQYTVSEMLKAEQYVLKTLNWDLSYTGPMSWLRRGSKADDLEVTARTIAKYLLEVGCIEWRLVATPASLVAAASLWLARLALGREEWTPNLAHYSTFKENELLPTANILLNHLLRSEARQSATLVKKYSSKKFAKASLTMRRWVLSHWPEGSRVDLPAVLPLLKAAIRERRIAETIRKAEEEEFNDSG</sequence>
<dbReference type="Pfam" id="PF00134">
    <property type="entry name" value="Cyclin_N"/>
    <property type="match status" value="1"/>
</dbReference>
<dbReference type="InterPro" id="IPR036915">
    <property type="entry name" value="Cyclin-like_sf"/>
</dbReference>
<evidence type="ECO:0000259" key="6">
    <source>
        <dbReference type="SMART" id="SM00385"/>
    </source>
</evidence>
<dbReference type="PANTHER" id="PTHR10177">
    <property type="entry name" value="CYCLINS"/>
    <property type="match status" value="1"/>
</dbReference>
<dbReference type="FunFam" id="1.10.472.10:FF:000001">
    <property type="entry name" value="G2/mitotic-specific cyclin"/>
    <property type="match status" value="1"/>
</dbReference>
<dbReference type="STRING" id="47428.A0A284RVT5"/>
<feature type="region of interest" description="Disordered" evidence="5">
    <location>
        <begin position="148"/>
        <end position="181"/>
    </location>
</feature>
<evidence type="ECO:0000256" key="2">
    <source>
        <dbReference type="ARBA" id="ARBA00023127"/>
    </source>
</evidence>
<dbReference type="OMA" id="EVGCIEW"/>
<dbReference type="Proteomes" id="UP000219338">
    <property type="component" value="Unassembled WGS sequence"/>
</dbReference>
<name>A0A284RVT5_ARMOS</name>
<keyword evidence="2 4" id="KW-0195">Cyclin</keyword>
<feature type="domain" description="Cyclin-like" evidence="6">
    <location>
        <begin position="397"/>
        <end position="478"/>
    </location>
</feature>
<comment type="similarity">
    <text evidence="4">Belongs to the cyclin family.</text>
</comment>
<evidence type="ECO:0000313" key="8">
    <source>
        <dbReference type="EMBL" id="SJL12841.1"/>
    </source>
</evidence>
<dbReference type="InterPro" id="IPR004367">
    <property type="entry name" value="Cyclin_C-dom"/>
</dbReference>
<dbReference type="OrthoDB" id="5590282at2759"/>
<proteinExistence type="inferred from homology"/>
<keyword evidence="3" id="KW-0131">Cell cycle</keyword>
<evidence type="ECO:0000256" key="4">
    <source>
        <dbReference type="RuleBase" id="RU000383"/>
    </source>
</evidence>
<feature type="domain" description="Cyclin-like" evidence="6">
    <location>
        <begin position="299"/>
        <end position="384"/>
    </location>
</feature>
<dbReference type="GO" id="GO:0051301">
    <property type="term" value="P:cell division"/>
    <property type="evidence" value="ECO:0007669"/>
    <property type="project" value="UniProtKB-KW"/>
</dbReference>
<evidence type="ECO:0000313" key="9">
    <source>
        <dbReference type="Proteomes" id="UP000219338"/>
    </source>
</evidence>